<evidence type="ECO:0000313" key="9">
    <source>
        <dbReference type="EMBL" id="KON96426.1"/>
    </source>
</evidence>
<dbReference type="PATRIC" id="fig|47500.8.peg.1584"/>
<evidence type="ECO:0000256" key="3">
    <source>
        <dbReference type="ARBA" id="ARBA00022475"/>
    </source>
</evidence>
<evidence type="ECO:0000256" key="6">
    <source>
        <dbReference type="ARBA" id="ARBA00023136"/>
    </source>
</evidence>
<evidence type="ECO:0000313" key="11">
    <source>
        <dbReference type="Proteomes" id="UP000037269"/>
    </source>
</evidence>
<evidence type="ECO:0000259" key="8">
    <source>
        <dbReference type="PROSITE" id="PS50928"/>
    </source>
</evidence>
<evidence type="ECO:0000256" key="7">
    <source>
        <dbReference type="RuleBase" id="RU363032"/>
    </source>
</evidence>
<dbReference type="Proteomes" id="UP000037269">
    <property type="component" value="Unassembled WGS sequence"/>
</dbReference>
<dbReference type="Gene3D" id="1.10.3720.10">
    <property type="entry name" value="MetI-like"/>
    <property type="match status" value="1"/>
</dbReference>
<dbReference type="Pfam" id="PF00528">
    <property type="entry name" value="BPD_transp_1"/>
    <property type="match status" value="1"/>
</dbReference>
<dbReference type="STRING" id="47500.AF333_14015"/>
<dbReference type="EMBL" id="FNED01000002">
    <property type="protein sequence ID" value="SDI21116.1"/>
    <property type="molecule type" value="Genomic_DNA"/>
</dbReference>
<feature type="transmembrane region" description="Helical" evidence="7">
    <location>
        <begin position="73"/>
        <end position="97"/>
    </location>
</feature>
<feature type="transmembrane region" description="Helical" evidence="7">
    <location>
        <begin position="184"/>
        <end position="206"/>
    </location>
</feature>
<dbReference type="GO" id="GO:0005886">
    <property type="term" value="C:plasma membrane"/>
    <property type="evidence" value="ECO:0007669"/>
    <property type="project" value="UniProtKB-SubCell"/>
</dbReference>
<dbReference type="RefSeq" id="WP_043064109.1">
    <property type="nucleotide sequence ID" value="NZ_BJOA01000011.1"/>
</dbReference>
<evidence type="ECO:0000313" key="12">
    <source>
        <dbReference type="Proteomes" id="UP000182836"/>
    </source>
</evidence>
<dbReference type="CDD" id="cd06261">
    <property type="entry name" value="TM_PBP2"/>
    <property type="match status" value="1"/>
</dbReference>
<dbReference type="PANTHER" id="PTHR43744">
    <property type="entry name" value="ABC TRANSPORTER PERMEASE PROTEIN MG189-RELATED-RELATED"/>
    <property type="match status" value="1"/>
</dbReference>
<dbReference type="InterPro" id="IPR035906">
    <property type="entry name" value="MetI-like_sf"/>
</dbReference>
<protein>
    <submittedName>
        <fullName evidence="10">Fructooligosaccharide transport system permease protein</fullName>
    </submittedName>
</protein>
<sequence>MHRYSRMQTILLYIVLLLLATAFLFPLLWMIVSSFKNEAQIFADLRSFKAFVPTSFSLENYHQVFARIPFLHYVWTSVLYVTLIMLFGLLVNALAAYAFARMKFKGRDVLFAIVVALIIVPFESILLPLYIVVDEFGWLNSYTGLIVPFIANAFNIFMFRQFFLNLPRELEESARIDGASTLRIFFQIVVPVSKPVFTTVGILTFITHWGDFMWPLIMTTDDRVRPLQVGMQFFFHQPPVQYGQVMAALTMATLPLLIVFIFFQRYIIQGIAQSGMKN</sequence>
<keyword evidence="2 7" id="KW-0813">Transport</keyword>
<dbReference type="PANTHER" id="PTHR43744:SF12">
    <property type="entry name" value="ABC TRANSPORTER PERMEASE PROTEIN MG189-RELATED"/>
    <property type="match status" value="1"/>
</dbReference>
<accession>A0A0D1WJG4</accession>
<dbReference type="OrthoDB" id="9771544at2"/>
<dbReference type="Proteomes" id="UP000182836">
    <property type="component" value="Unassembled WGS sequence"/>
</dbReference>
<feature type="transmembrane region" description="Helical" evidence="7">
    <location>
        <begin position="109"/>
        <end position="133"/>
    </location>
</feature>
<name>A0A0D1WJG4_ANEMI</name>
<reference evidence="9 11" key="1">
    <citation type="submission" date="2015-07" db="EMBL/GenBank/DDBJ databases">
        <title>Fjat-14205 dsm 2895.</title>
        <authorList>
            <person name="Liu B."/>
            <person name="Wang J."/>
            <person name="Zhu Y."/>
            <person name="Liu G."/>
            <person name="Chen Q."/>
            <person name="Chen Z."/>
            <person name="Lan J."/>
            <person name="Che J."/>
            <person name="Ge C."/>
            <person name="Shi H."/>
            <person name="Pan Z."/>
            <person name="Liu X."/>
        </authorList>
    </citation>
    <scope>NUCLEOTIDE SEQUENCE [LARGE SCALE GENOMIC DNA]</scope>
    <source>
        <strain evidence="9 11">DSM 2895</strain>
    </source>
</reference>
<reference evidence="10 12" key="2">
    <citation type="submission" date="2016-10" db="EMBL/GenBank/DDBJ databases">
        <authorList>
            <person name="de Groot N.N."/>
        </authorList>
    </citation>
    <scope>NUCLEOTIDE SEQUENCE [LARGE SCALE GENOMIC DNA]</scope>
    <source>
        <strain evidence="10 12">DSM 2895</strain>
    </source>
</reference>
<dbReference type="InterPro" id="IPR000515">
    <property type="entry name" value="MetI-like"/>
</dbReference>
<comment type="similarity">
    <text evidence="7">Belongs to the binding-protein-dependent transport system permease family.</text>
</comment>
<feature type="transmembrane region" description="Helical" evidence="7">
    <location>
        <begin position="12"/>
        <end position="32"/>
    </location>
</feature>
<dbReference type="EMBL" id="LGUG01000004">
    <property type="protein sequence ID" value="KON96426.1"/>
    <property type="molecule type" value="Genomic_DNA"/>
</dbReference>
<feature type="transmembrane region" description="Helical" evidence="7">
    <location>
        <begin position="245"/>
        <end position="268"/>
    </location>
</feature>
<feature type="transmembrane region" description="Helical" evidence="7">
    <location>
        <begin position="145"/>
        <end position="163"/>
    </location>
</feature>
<evidence type="ECO:0000256" key="1">
    <source>
        <dbReference type="ARBA" id="ARBA00004651"/>
    </source>
</evidence>
<evidence type="ECO:0000256" key="4">
    <source>
        <dbReference type="ARBA" id="ARBA00022692"/>
    </source>
</evidence>
<dbReference type="AlphaFoldDB" id="A0A0D1WJG4"/>
<dbReference type="PROSITE" id="PS50928">
    <property type="entry name" value="ABC_TM1"/>
    <property type="match status" value="1"/>
</dbReference>
<evidence type="ECO:0000256" key="2">
    <source>
        <dbReference type="ARBA" id="ARBA00022448"/>
    </source>
</evidence>
<proteinExistence type="inferred from homology"/>
<evidence type="ECO:0000256" key="5">
    <source>
        <dbReference type="ARBA" id="ARBA00022989"/>
    </source>
</evidence>
<gene>
    <name evidence="9" type="ORF">AF333_14015</name>
    <name evidence="10" type="ORF">SAMN04487909_102129</name>
</gene>
<comment type="subcellular location">
    <subcellularLocation>
        <location evidence="1 7">Cell membrane</location>
        <topology evidence="1 7">Multi-pass membrane protein</topology>
    </subcellularLocation>
</comment>
<evidence type="ECO:0000313" key="10">
    <source>
        <dbReference type="EMBL" id="SDI21116.1"/>
    </source>
</evidence>
<organism evidence="9 11">
    <name type="scientific">Aneurinibacillus migulanus</name>
    <name type="common">Bacillus migulanus</name>
    <dbReference type="NCBI Taxonomy" id="47500"/>
    <lineage>
        <taxon>Bacteria</taxon>
        <taxon>Bacillati</taxon>
        <taxon>Bacillota</taxon>
        <taxon>Bacilli</taxon>
        <taxon>Bacillales</taxon>
        <taxon>Paenibacillaceae</taxon>
        <taxon>Aneurinibacillus group</taxon>
        <taxon>Aneurinibacillus</taxon>
    </lineage>
</organism>
<keyword evidence="11" id="KW-1185">Reference proteome</keyword>
<keyword evidence="5 7" id="KW-1133">Transmembrane helix</keyword>
<dbReference type="GO" id="GO:0055085">
    <property type="term" value="P:transmembrane transport"/>
    <property type="evidence" value="ECO:0007669"/>
    <property type="project" value="InterPro"/>
</dbReference>
<keyword evidence="3" id="KW-1003">Cell membrane</keyword>
<dbReference type="SUPFAM" id="SSF161098">
    <property type="entry name" value="MetI-like"/>
    <property type="match status" value="1"/>
</dbReference>
<feature type="domain" description="ABC transmembrane type-1" evidence="8">
    <location>
        <begin position="74"/>
        <end position="263"/>
    </location>
</feature>
<keyword evidence="6 7" id="KW-0472">Membrane</keyword>
<keyword evidence="4 7" id="KW-0812">Transmembrane</keyword>